<organism evidence="3 4">
    <name type="scientific">Fusarium langsethiae</name>
    <dbReference type="NCBI Taxonomy" id="179993"/>
    <lineage>
        <taxon>Eukaryota</taxon>
        <taxon>Fungi</taxon>
        <taxon>Dikarya</taxon>
        <taxon>Ascomycota</taxon>
        <taxon>Pezizomycotina</taxon>
        <taxon>Sordariomycetes</taxon>
        <taxon>Hypocreomycetidae</taxon>
        <taxon>Hypocreales</taxon>
        <taxon>Nectriaceae</taxon>
        <taxon>Fusarium</taxon>
    </lineage>
</organism>
<evidence type="ECO:0000259" key="2">
    <source>
        <dbReference type="Pfam" id="PF20263"/>
    </source>
</evidence>
<feature type="region of interest" description="Disordered" evidence="1">
    <location>
        <begin position="408"/>
        <end position="429"/>
    </location>
</feature>
<gene>
    <name evidence="3" type="ORF">FLAG1_05086</name>
</gene>
<dbReference type="InterPro" id="IPR046896">
    <property type="entry name" value="Cup1-like_N"/>
</dbReference>
<feature type="region of interest" description="Disordered" evidence="1">
    <location>
        <begin position="136"/>
        <end position="169"/>
    </location>
</feature>
<dbReference type="OrthoDB" id="5521299at2759"/>
<dbReference type="EMBL" id="JXCE01000077">
    <property type="protein sequence ID" value="KPA42050.1"/>
    <property type="molecule type" value="Genomic_DNA"/>
</dbReference>
<sequence>MPFPNSNIPNFLPPRHLYRHILRETSYLPPAIRPTITTQIRSKFRSHRRNDPLRDKHRAKGTNVLRKLRAANSGHKKWMEELLMHAFGRKGSRRRSLMSSFVRPEPPSDTEALEEMIKDVQADQKPDDGVVAKSAETTIEDDSSPGEQKAEKEKAGSAIDTPSDGKEEVPRKILVRRGPKPLEPAFYHKWDVPKLAKLLSSQRSLQQSVNMSWPKSSIRGLDPDMDTPKTNIWGKPTPERVYQAKRAHFWRRSIPKAMPPLDNSEWEFLGRLSNGAQEEEQWKIPERRTAAKPVRLVKTRNKSPTLDWDWESYATQPTNKVERINPLAQFAHVGPDKTEHPYHHHSDRDLKELTPRWFRRAYQRIWHLSPKLETRPTTGKNIFVWGTFNPGVTAPSRRQLEIFDGVDSKGQVPRTRQHKIPKTKPGIES</sequence>
<dbReference type="Pfam" id="PF20263">
    <property type="entry name" value="LYRM2-like"/>
    <property type="match status" value="1"/>
</dbReference>
<keyword evidence="4" id="KW-1185">Reference proteome</keyword>
<evidence type="ECO:0000313" key="4">
    <source>
        <dbReference type="Proteomes" id="UP000037904"/>
    </source>
</evidence>
<name>A0A0M9EY84_FUSLA</name>
<dbReference type="CDD" id="cd20273">
    <property type="entry name" value="Complex1_LYR_unchar"/>
    <property type="match status" value="1"/>
</dbReference>
<feature type="region of interest" description="Disordered" evidence="1">
    <location>
        <begin position="216"/>
        <end position="236"/>
    </location>
</feature>
<dbReference type="AlphaFoldDB" id="A0A0M9EY84"/>
<dbReference type="Proteomes" id="UP000037904">
    <property type="component" value="Unassembled WGS sequence"/>
</dbReference>
<feature type="domain" description="LYR motif-containing protein Cup1-like N-terminal" evidence="2">
    <location>
        <begin position="17"/>
        <end position="98"/>
    </location>
</feature>
<proteinExistence type="predicted"/>
<reference evidence="3 4" key="1">
    <citation type="submission" date="2015-04" db="EMBL/GenBank/DDBJ databases">
        <title>The draft genome sequence of Fusarium langsethiae, a T-2/HT-2 mycotoxin producer.</title>
        <authorList>
            <person name="Lysoe E."/>
            <person name="Divon H.H."/>
            <person name="Terzi V."/>
            <person name="Orru L."/>
            <person name="Lamontanara A."/>
            <person name="Kolseth A.-K."/>
            <person name="Frandsen R.J."/>
            <person name="Nielsen K."/>
            <person name="Thrane U."/>
        </authorList>
    </citation>
    <scope>NUCLEOTIDE SEQUENCE [LARGE SCALE GENOMIC DNA]</scope>
    <source>
        <strain evidence="3 4">Fl201059</strain>
    </source>
</reference>
<comment type="caution">
    <text evidence="3">The sequence shown here is derived from an EMBL/GenBank/DDBJ whole genome shotgun (WGS) entry which is preliminary data.</text>
</comment>
<evidence type="ECO:0000313" key="3">
    <source>
        <dbReference type="EMBL" id="KPA42050.1"/>
    </source>
</evidence>
<evidence type="ECO:0000256" key="1">
    <source>
        <dbReference type="SAM" id="MobiDB-lite"/>
    </source>
</evidence>
<accession>A0A0M9EY84</accession>
<protein>
    <recommendedName>
        <fullName evidence="2">LYR motif-containing protein Cup1-like N-terminal domain-containing protein</fullName>
    </recommendedName>
</protein>